<dbReference type="Proteomes" id="UP000886803">
    <property type="component" value="Unassembled WGS sequence"/>
</dbReference>
<evidence type="ECO:0000259" key="5">
    <source>
        <dbReference type="Pfam" id="PF04545"/>
    </source>
</evidence>
<dbReference type="Gene3D" id="1.20.140.160">
    <property type="match status" value="1"/>
</dbReference>
<dbReference type="InterPro" id="IPR013324">
    <property type="entry name" value="RNA_pol_sigma_r3/r4-like"/>
</dbReference>
<organism evidence="6 7">
    <name type="scientific">Candidatus Gemmiger avicola</name>
    <dbReference type="NCBI Taxonomy" id="2838605"/>
    <lineage>
        <taxon>Bacteria</taxon>
        <taxon>Bacillati</taxon>
        <taxon>Bacillota</taxon>
        <taxon>Clostridia</taxon>
        <taxon>Eubacteriales</taxon>
        <taxon>Gemmiger</taxon>
    </lineage>
</organism>
<keyword evidence="3" id="KW-0238">DNA-binding</keyword>
<dbReference type="InterPro" id="IPR007630">
    <property type="entry name" value="RNA_pol_sigma70_r4"/>
</dbReference>
<feature type="domain" description="RNA polymerase sigma-70 region 4" evidence="5">
    <location>
        <begin position="174"/>
        <end position="222"/>
    </location>
</feature>
<proteinExistence type="predicted"/>
<dbReference type="SUPFAM" id="SSF88659">
    <property type="entry name" value="Sigma3 and sigma4 domains of RNA polymerase sigma factors"/>
    <property type="match status" value="1"/>
</dbReference>
<evidence type="ECO:0000313" key="7">
    <source>
        <dbReference type="Proteomes" id="UP000886803"/>
    </source>
</evidence>
<dbReference type="NCBIfam" id="TIGR02937">
    <property type="entry name" value="sigma70-ECF"/>
    <property type="match status" value="1"/>
</dbReference>
<gene>
    <name evidence="6" type="ORF">H9945_05140</name>
</gene>
<dbReference type="AlphaFoldDB" id="A0A9D2M738"/>
<evidence type="ECO:0000256" key="4">
    <source>
        <dbReference type="ARBA" id="ARBA00023163"/>
    </source>
</evidence>
<evidence type="ECO:0000313" key="6">
    <source>
        <dbReference type="EMBL" id="HJB41866.1"/>
    </source>
</evidence>
<evidence type="ECO:0000256" key="2">
    <source>
        <dbReference type="ARBA" id="ARBA00023082"/>
    </source>
</evidence>
<evidence type="ECO:0000256" key="1">
    <source>
        <dbReference type="ARBA" id="ARBA00023015"/>
    </source>
</evidence>
<dbReference type="PRINTS" id="PR00046">
    <property type="entry name" value="SIGMA70FCT"/>
</dbReference>
<dbReference type="CDD" id="cd06171">
    <property type="entry name" value="Sigma70_r4"/>
    <property type="match status" value="1"/>
</dbReference>
<dbReference type="InterPro" id="IPR000943">
    <property type="entry name" value="RNA_pol_sigma70"/>
</dbReference>
<dbReference type="GO" id="GO:0003677">
    <property type="term" value="F:DNA binding"/>
    <property type="evidence" value="ECO:0007669"/>
    <property type="project" value="UniProtKB-KW"/>
</dbReference>
<keyword evidence="1" id="KW-0805">Transcription regulation</keyword>
<keyword evidence="4" id="KW-0804">Transcription</keyword>
<dbReference type="PANTHER" id="PTHR30385">
    <property type="entry name" value="SIGMA FACTOR F FLAGELLAR"/>
    <property type="match status" value="1"/>
</dbReference>
<dbReference type="Pfam" id="PF04545">
    <property type="entry name" value="Sigma70_r4"/>
    <property type="match status" value="1"/>
</dbReference>
<sequence length="281" mass="31411">METEKQPAGQQATNAALAALAKTGDSFALGQLWEINKGLLRSLFWKWYPAHKTLADAHGLTADDFEQEGFFAVQYAAEHYDPARGSFATALGYAAQRQLRETLCQGRARRVVDEAGRETVISANPLNHCASLDVPLTDDTDTTLGGTIADESSGMEQAEETIYRQQLHADLDTALDKLTDAERAAIRARFYENKSIRETGEQLGVTPSRARTLESNGLRKLRVNPRLMRYREEYISTHAWHGTGFASWNHSGSVQERTVEGLERLFDRQKPPETAKNEEVR</sequence>
<protein>
    <submittedName>
        <fullName evidence="6">Sigma-70 family RNA polymerase sigma factor</fullName>
    </submittedName>
</protein>
<comment type="caution">
    <text evidence="6">The sequence shown here is derived from an EMBL/GenBank/DDBJ whole genome shotgun (WGS) entry which is preliminary data.</text>
</comment>
<dbReference type="GO" id="GO:0006352">
    <property type="term" value="P:DNA-templated transcription initiation"/>
    <property type="evidence" value="ECO:0007669"/>
    <property type="project" value="InterPro"/>
</dbReference>
<keyword evidence="2" id="KW-0731">Sigma factor</keyword>
<dbReference type="InterPro" id="IPR014284">
    <property type="entry name" value="RNA_pol_sigma-70_dom"/>
</dbReference>
<accession>A0A9D2M738</accession>
<dbReference type="GO" id="GO:0016987">
    <property type="term" value="F:sigma factor activity"/>
    <property type="evidence" value="ECO:0007669"/>
    <property type="project" value="UniProtKB-KW"/>
</dbReference>
<name>A0A9D2M738_9FIRM</name>
<reference evidence="6" key="2">
    <citation type="submission" date="2021-04" db="EMBL/GenBank/DDBJ databases">
        <authorList>
            <person name="Gilroy R."/>
        </authorList>
    </citation>
    <scope>NUCLEOTIDE SEQUENCE</scope>
    <source>
        <strain evidence="6">ChiBcec8-13705</strain>
    </source>
</reference>
<dbReference type="SUPFAM" id="SSF88946">
    <property type="entry name" value="Sigma2 domain of RNA polymerase sigma factors"/>
    <property type="match status" value="1"/>
</dbReference>
<dbReference type="InterPro" id="IPR013325">
    <property type="entry name" value="RNA_pol_sigma_r2"/>
</dbReference>
<dbReference type="EMBL" id="DWYG01000078">
    <property type="protein sequence ID" value="HJB41866.1"/>
    <property type="molecule type" value="Genomic_DNA"/>
</dbReference>
<reference evidence="6" key="1">
    <citation type="journal article" date="2021" name="PeerJ">
        <title>Extensive microbial diversity within the chicken gut microbiome revealed by metagenomics and culture.</title>
        <authorList>
            <person name="Gilroy R."/>
            <person name="Ravi A."/>
            <person name="Getino M."/>
            <person name="Pursley I."/>
            <person name="Horton D.L."/>
            <person name="Alikhan N.F."/>
            <person name="Baker D."/>
            <person name="Gharbi K."/>
            <person name="Hall N."/>
            <person name="Watson M."/>
            <person name="Adriaenssens E.M."/>
            <person name="Foster-Nyarko E."/>
            <person name="Jarju S."/>
            <person name="Secka A."/>
            <person name="Antonio M."/>
            <person name="Oren A."/>
            <person name="Chaudhuri R.R."/>
            <person name="La Ragione R."/>
            <person name="Hildebrand F."/>
            <person name="Pallen M.J."/>
        </authorList>
    </citation>
    <scope>NUCLEOTIDE SEQUENCE</scope>
    <source>
        <strain evidence="6">ChiBcec8-13705</strain>
    </source>
</reference>
<evidence type="ECO:0000256" key="3">
    <source>
        <dbReference type="ARBA" id="ARBA00023125"/>
    </source>
</evidence>